<dbReference type="InterPro" id="IPR036188">
    <property type="entry name" value="FAD/NAD-bd_sf"/>
</dbReference>
<proteinExistence type="inferred from homology"/>
<feature type="non-terminal residue" evidence="6">
    <location>
        <position position="758"/>
    </location>
</feature>
<dbReference type="Gene3D" id="2.60.40.1210">
    <property type="entry name" value="Cellobiose dehydrogenase, cytochrome domain"/>
    <property type="match status" value="1"/>
</dbReference>
<dbReference type="GO" id="GO:0016614">
    <property type="term" value="F:oxidoreductase activity, acting on CH-OH group of donors"/>
    <property type="evidence" value="ECO:0007669"/>
    <property type="project" value="InterPro"/>
</dbReference>
<dbReference type="Pfam" id="PF16010">
    <property type="entry name" value="CDH-cyt"/>
    <property type="match status" value="1"/>
</dbReference>
<accession>A0A6A5WI10</accession>
<feature type="domain" description="Glucose-methanol-choline oxidoreductase N-terminal" evidence="4">
    <location>
        <begin position="319"/>
        <end position="342"/>
    </location>
</feature>
<dbReference type="InterPro" id="IPR053208">
    <property type="entry name" value="GMC_Oxidoreductase_CD"/>
</dbReference>
<keyword evidence="2" id="KW-0285">Flavoprotein</keyword>
<evidence type="ECO:0000259" key="4">
    <source>
        <dbReference type="PROSITE" id="PS00623"/>
    </source>
</evidence>
<dbReference type="InterPro" id="IPR007867">
    <property type="entry name" value="GMC_OxRtase_C"/>
</dbReference>
<organism evidence="6 7">
    <name type="scientific">Amniculicola lignicola CBS 123094</name>
    <dbReference type="NCBI Taxonomy" id="1392246"/>
    <lineage>
        <taxon>Eukaryota</taxon>
        <taxon>Fungi</taxon>
        <taxon>Dikarya</taxon>
        <taxon>Ascomycota</taxon>
        <taxon>Pezizomycotina</taxon>
        <taxon>Dothideomycetes</taxon>
        <taxon>Pleosporomycetidae</taxon>
        <taxon>Pleosporales</taxon>
        <taxon>Amniculicolaceae</taxon>
        <taxon>Amniculicola</taxon>
    </lineage>
</organism>
<dbReference type="Proteomes" id="UP000799779">
    <property type="component" value="Unassembled WGS sequence"/>
</dbReference>
<dbReference type="SUPFAM" id="SSF49344">
    <property type="entry name" value="CBD9-like"/>
    <property type="match status" value="1"/>
</dbReference>
<dbReference type="InterPro" id="IPR000172">
    <property type="entry name" value="GMC_OxRdtase_N"/>
</dbReference>
<evidence type="ECO:0000256" key="2">
    <source>
        <dbReference type="RuleBase" id="RU003968"/>
    </source>
</evidence>
<evidence type="ECO:0000313" key="6">
    <source>
        <dbReference type="EMBL" id="KAF1997296.1"/>
    </source>
</evidence>
<feature type="chain" id="PRO_5025679031" description="Glucose-methanol-choline oxidoreductase N-terminal domain-containing protein" evidence="3">
    <location>
        <begin position="19"/>
        <end position="758"/>
    </location>
</feature>
<name>A0A6A5WI10_9PLEO</name>
<evidence type="ECO:0000256" key="1">
    <source>
        <dbReference type="ARBA" id="ARBA00010790"/>
    </source>
</evidence>
<feature type="signal peptide" evidence="3">
    <location>
        <begin position="1"/>
        <end position="18"/>
    </location>
</feature>
<keyword evidence="7" id="KW-1185">Reference proteome</keyword>
<protein>
    <recommendedName>
        <fullName evidence="4 5">Glucose-methanol-choline oxidoreductase N-terminal domain-containing protein</fullName>
    </recommendedName>
</protein>
<dbReference type="PANTHER" id="PTHR47190">
    <property type="entry name" value="DEHYDROGENASE, PUTATIVE-RELATED"/>
    <property type="match status" value="1"/>
</dbReference>
<dbReference type="SUPFAM" id="SSF54373">
    <property type="entry name" value="FAD-linked reductases, C-terminal domain"/>
    <property type="match status" value="1"/>
</dbReference>
<dbReference type="PANTHER" id="PTHR47190:SF4">
    <property type="entry name" value="DEHYDROGENASE, PUTATIVE-RELATED"/>
    <property type="match status" value="1"/>
</dbReference>
<dbReference type="OrthoDB" id="413885at2759"/>
<sequence length="758" mass="78940">MSLSFFASAALLALGVTAQSATQYTDDKTGITFNGLQDASGFRFGIALPETLGSDLVAQIVGPTTEGWAGASFSASMAAKLLVVAWPNGDEVVASFRQATGYTSPPVVTGDISMTPIPEGTYVNDTAFSYTFLCSGCIYDNGLDVSAANAVLGWAYSDTAVTTPSSASSAISYHTAGFGGFGFTVANAQSANYATWAAMATGDSGTGNSTTPGNSTLPGGGNSTLPVGGNVTATISNTTYDYVVAGAGAAGIIVAQRLVESGSSVLLIERGGPSLAITGNNNTLPWNSSVTMFDVPGVDYYLSSLGDPSYCTDTADQAGCLLGGGTMVNAMMWVKPQDKDFDSKWPAGWKWADVSTAADRLYERNPGQTYGSIDGVRHNNQAYDVLSQFLSGEGFSSVDAVDEPNKKIDVFSHPPWSTANGLRSGPVRTYLPLAQGQSNFKLMLNTKVVRAVRSGSTITGIETESATTGARVIYNLNTGGKAILAAGSMSTPRILFNSGIGPTEQIQTVASGSVAVTLPPQADWINLPVGAEIKDHPIFTLKFTTKTTLPALASTQFTSPNQTSIDLFAKGSGVLAQSGQRLNFWTAVNTTAGNQYFVQGTCNGPANNTIQMKVYLTHGITSTGSLGITADGSTELITKPWLRTDEDIEAITLFMDRLLEMTRKPNSTLTFLSAGDGVTGSNVTGSDLIKNYVTGAHYVGTAKMGALNESGVVVDTDTKVYGTDNLFVVDASMHPDLPTGNTQAIVMVAAEAAAARIL</sequence>
<dbReference type="PROSITE" id="PS00624">
    <property type="entry name" value="GMC_OXRED_2"/>
    <property type="match status" value="1"/>
</dbReference>
<dbReference type="Gene3D" id="3.50.50.60">
    <property type="entry name" value="FAD/NAD(P)-binding domain"/>
    <property type="match status" value="1"/>
</dbReference>
<evidence type="ECO:0000259" key="5">
    <source>
        <dbReference type="PROSITE" id="PS00624"/>
    </source>
</evidence>
<reference evidence="6" key="1">
    <citation type="journal article" date="2020" name="Stud. Mycol.">
        <title>101 Dothideomycetes genomes: a test case for predicting lifestyles and emergence of pathogens.</title>
        <authorList>
            <person name="Haridas S."/>
            <person name="Albert R."/>
            <person name="Binder M."/>
            <person name="Bloem J."/>
            <person name="Labutti K."/>
            <person name="Salamov A."/>
            <person name="Andreopoulos B."/>
            <person name="Baker S."/>
            <person name="Barry K."/>
            <person name="Bills G."/>
            <person name="Bluhm B."/>
            <person name="Cannon C."/>
            <person name="Castanera R."/>
            <person name="Culley D."/>
            <person name="Daum C."/>
            <person name="Ezra D."/>
            <person name="Gonzalez J."/>
            <person name="Henrissat B."/>
            <person name="Kuo A."/>
            <person name="Liang C."/>
            <person name="Lipzen A."/>
            <person name="Lutzoni F."/>
            <person name="Magnuson J."/>
            <person name="Mondo S."/>
            <person name="Nolan M."/>
            <person name="Ohm R."/>
            <person name="Pangilinan J."/>
            <person name="Park H.-J."/>
            <person name="Ramirez L."/>
            <person name="Alfaro M."/>
            <person name="Sun H."/>
            <person name="Tritt A."/>
            <person name="Yoshinaga Y."/>
            <person name="Zwiers L.-H."/>
            <person name="Turgeon B."/>
            <person name="Goodwin S."/>
            <person name="Spatafora J."/>
            <person name="Crous P."/>
            <person name="Grigoriev I."/>
        </authorList>
    </citation>
    <scope>NUCLEOTIDE SEQUENCE</scope>
    <source>
        <strain evidence="6">CBS 123094</strain>
    </source>
</reference>
<dbReference type="SUPFAM" id="SSF51905">
    <property type="entry name" value="FAD/NAD(P)-binding domain"/>
    <property type="match status" value="1"/>
</dbReference>
<dbReference type="CDD" id="cd09630">
    <property type="entry name" value="CDH_like_cytochrome"/>
    <property type="match status" value="1"/>
</dbReference>
<evidence type="ECO:0000256" key="3">
    <source>
        <dbReference type="SAM" id="SignalP"/>
    </source>
</evidence>
<keyword evidence="2" id="KW-0274">FAD</keyword>
<gene>
    <name evidence="6" type="ORF">P154DRAFT_402702</name>
</gene>
<dbReference type="GO" id="GO:0050660">
    <property type="term" value="F:flavin adenine dinucleotide binding"/>
    <property type="evidence" value="ECO:0007669"/>
    <property type="project" value="InterPro"/>
</dbReference>
<feature type="domain" description="Glucose-methanol-choline oxidoreductase N-terminal" evidence="5">
    <location>
        <begin position="487"/>
        <end position="501"/>
    </location>
</feature>
<dbReference type="Pfam" id="PF00732">
    <property type="entry name" value="GMC_oxred_N"/>
    <property type="match status" value="1"/>
</dbReference>
<comment type="similarity">
    <text evidence="1 2">Belongs to the GMC oxidoreductase family.</text>
</comment>
<evidence type="ECO:0000313" key="7">
    <source>
        <dbReference type="Proteomes" id="UP000799779"/>
    </source>
</evidence>
<dbReference type="EMBL" id="ML977615">
    <property type="protein sequence ID" value="KAF1997296.1"/>
    <property type="molecule type" value="Genomic_DNA"/>
</dbReference>
<dbReference type="InterPro" id="IPR015920">
    <property type="entry name" value="Cellobiose_DH-like_cyt"/>
</dbReference>
<dbReference type="Pfam" id="PF05199">
    <property type="entry name" value="GMC_oxred_C"/>
    <property type="match status" value="1"/>
</dbReference>
<dbReference type="PROSITE" id="PS00623">
    <property type="entry name" value="GMC_OXRED_1"/>
    <property type="match status" value="1"/>
</dbReference>
<dbReference type="Gene3D" id="3.30.410.10">
    <property type="entry name" value="Cholesterol Oxidase, domain 2"/>
    <property type="match status" value="1"/>
</dbReference>
<keyword evidence="3" id="KW-0732">Signal</keyword>
<dbReference type="AlphaFoldDB" id="A0A6A5WI10"/>